<protein>
    <submittedName>
        <fullName evidence="2">Uncharacterized protein</fullName>
    </submittedName>
</protein>
<gene>
    <name evidence="2" type="ORF">NEZAVI_LOCUS1317</name>
</gene>
<organism evidence="2 3">
    <name type="scientific">Nezara viridula</name>
    <name type="common">Southern green stink bug</name>
    <name type="synonym">Cimex viridulus</name>
    <dbReference type="NCBI Taxonomy" id="85310"/>
    <lineage>
        <taxon>Eukaryota</taxon>
        <taxon>Metazoa</taxon>
        <taxon>Ecdysozoa</taxon>
        <taxon>Arthropoda</taxon>
        <taxon>Hexapoda</taxon>
        <taxon>Insecta</taxon>
        <taxon>Pterygota</taxon>
        <taxon>Neoptera</taxon>
        <taxon>Paraneoptera</taxon>
        <taxon>Hemiptera</taxon>
        <taxon>Heteroptera</taxon>
        <taxon>Panheteroptera</taxon>
        <taxon>Pentatomomorpha</taxon>
        <taxon>Pentatomoidea</taxon>
        <taxon>Pentatomidae</taxon>
        <taxon>Pentatominae</taxon>
        <taxon>Nezara</taxon>
    </lineage>
</organism>
<evidence type="ECO:0000313" key="3">
    <source>
        <dbReference type="Proteomes" id="UP001152798"/>
    </source>
</evidence>
<proteinExistence type="predicted"/>
<feature type="region of interest" description="Disordered" evidence="1">
    <location>
        <begin position="237"/>
        <end position="259"/>
    </location>
</feature>
<sequence length="259" mass="28036">MYKSRRGGAQAPLPCVSRIFFYKSGEGGAQAPLPRDPSRASLGIFFTSPEKGVRRHRYPGTPPVRLSEFFLQVRRRGCAGTATPGPLPCVSRNFFYKSGEGGAQAPLPRDPSRASLGIFFTSPEKGVRRHRYPGTPPVRLSEFFLQVRRRGCAGTATPGPLPCVSQNFFYKSGEGGAHAPLHWVPSQTNYLLAGSRALMCPAPPGRPGRGLFRYQRGGVGTHRHPGPPLIRLIVGRESSPHAPGLGPDAWPRTRATSTG</sequence>
<keyword evidence="3" id="KW-1185">Reference proteome</keyword>
<evidence type="ECO:0000256" key="1">
    <source>
        <dbReference type="SAM" id="MobiDB-lite"/>
    </source>
</evidence>
<dbReference type="Proteomes" id="UP001152798">
    <property type="component" value="Chromosome 1"/>
</dbReference>
<dbReference type="AlphaFoldDB" id="A0A9P0H2G0"/>
<reference evidence="2" key="1">
    <citation type="submission" date="2022-01" db="EMBL/GenBank/DDBJ databases">
        <authorList>
            <person name="King R."/>
        </authorList>
    </citation>
    <scope>NUCLEOTIDE SEQUENCE</scope>
</reference>
<accession>A0A9P0H2G0</accession>
<name>A0A9P0H2G0_NEZVI</name>
<evidence type="ECO:0000313" key="2">
    <source>
        <dbReference type="EMBL" id="CAH1390047.1"/>
    </source>
</evidence>
<dbReference type="EMBL" id="OV725077">
    <property type="protein sequence ID" value="CAH1390047.1"/>
    <property type="molecule type" value="Genomic_DNA"/>
</dbReference>